<protein>
    <submittedName>
        <fullName evidence="2">Uncharacterized protein</fullName>
    </submittedName>
</protein>
<proteinExistence type="predicted"/>
<reference evidence="3" key="1">
    <citation type="journal article" date="2017" name="Nat. Ecol. Evol.">
        <title>Genome expansion and lineage-specific genetic innovations in the forest pathogenic fungi Armillaria.</title>
        <authorList>
            <person name="Sipos G."/>
            <person name="Prasanna A.N."/>
            <person name="Walter M.C."/>
            <person name="O'Connor E."/>
            <person name="Balint B."/>
            <person name="Krizsan K."/>
            <person name="Kiss B."/>
            <person name="Hess J."/>
            <person name="Varga T."/>
            <person name="Slot J."/>
            <person name="Riley R."/>
            <person name="Boka B."/>
            <person name="Rigling D."/>
            <person name="Barry K."/>
            <person name="Lee J."/>
            <person name="Mihaltcheva S."/>
            <person name="LaButti K."/>
            <person name="Lipzen A."/>
            <person name="Waldron R."/>
            <person name="Moloney N.M."/>
            <person name="Sperisen C."/>
            <person name="Kredics L."/>
            <person name="Vagvoelgyi C."/>
            <person name="Patrignani A."/>
            <person name="Fitzpatrick D."/>
            <person name="Nagy I."/>
            <person name="Doyle S."/>
            <person name="Anderson J.B."/>
            <person name="Grigoriev I.V."/>
            <person name="Gueldener U."/>
            <person name="Muensterkoetter M."/>
            <person name="Nagy L.G."/>
        </authorList>
    </citation>
    <scope>NUCLEOTIDE SEQUENCE [LARGE SCALE GENOMIC DNA]</scope>
    <source>
        <strain evidence="3">Ar21-2</strain>
    </source>
</reference>
<dbReference type="InParanoid" id="A0A2H3DJL6"/>
<dbReference type="EMBL" id="KZ293655">
    <property type="protein sequence ID" value="PBK94044.1"/>
    <property type="molecule type" value="Genomic_DNA"/>
</dbReference>
<gene>
    <name evidence="2" type="ORF">ARMGADRAFT_1029875</name>
</gene>
<dbReference type="Proteomes" id="UP000217790">
    <property type="component" value="Unassembled WGS sequence"/>
</dbReference>
<evidence type="ECO:0000313" key="3">
    <source>
        <dbReference type="Proteomes" id="UP000217790"/>
    </source>
</evidence>
<dbReference type="AlphaFoldDB" id="A0A2H3DJL6"/>
<evidence type="ECO:0000313" key="2">
    <source>
        <dbReference type="EMBL" id="PBK94044.1"/>
    </source>
</evidence>
<name>A0A2H3DJL6_ARMGA</name>
<accession>A0A2H3DJL6</accession>
<dbReference type="OrthoDB" id="10447161at2759"/>
<organism evidence="2 3">
    <name type="scientific">Armillaria gallica</name>
    <name type="common">Bulbous honey fungus</name>
    <name type="synonym">Armillaria bulbosa</name>
    <dbReference type="NCBI Taxonomy" id="47427"/>
    <lineage>
        <taxon>Eukaryota</taxon>
        <taxon>Fungi</taxon>
        <taxon>Dikarya</taxon>
        <taxon>Basidiomycota</taxon>
        <taxon>Agaricomycotina</taxon>
        <taxon>Agaricomycetes</taxon>
        <taxon>Agaricomycetidae</taxon>
        <taxon>Agaricales</taxon>
        <taxon>Marasmiineae</taxon>
        <taxon>Physalacriaceae</taxon>
        <taxon>Armillaria</taxon>
    </lineage>
</organism>
<feature type="chain" id="PRO_5013594741" evidence="1">
    <location>
        <begin position="17"/>
        <end position="344"/>
    </location>
</feature>
<keyword evidence="1" id="KW-0732">Signal</keyword>
<keyword evidence="3" id="KW-1185">Reference proteome</keyword>
<evidence type="ECO:0000256" key="1">
    <source>
        <dbReference type="SAM" id="SignalP"/>
    </source>
</evidence>
<feature type="signal peptide" evidence="1">
    <location>
        <begin position="1"/>
        <end position="16"/>
    </location>
</feature>
<sequence length="344" mass="38844">MSLAIVLVLFVISTDTRIHCLMVWKTVICIKGRMKKMLSPPTMHSIISLILAIYGYQYAPENSPLRNEKKQSLREKSKESWTSMLLPWNEHVRPVKAPFCSLTVHSVRAANCGTIAALSPFHASPMGPRTSSVRFFSCPYRVAKNGFAFSPAMQIKIKNLRFPLNYLLQGKGCDSHLMAHVPERAHGYQSLGGSGSHQSGDIIEDFSEGKEAGSSLLRGHQQMNKVGEKQRSEGARKLEAHHCPGFGNPWIRSGLIFGLRVRLKFVFVFVVPITESADSMECTKAKKQQATVHRCEYRNLMERGQARSRRGKAEKYSMRTFEEVKKEAENERAKSRKGYLQIEI</sequence>